<comment type="caution">
    <text evidence="2">The sequence shown here is derived from an EMBL/GenBank/DDBJ whole genome shotgun (WGS) entry which is preliminary data.</text>
</comment>
<reference evidence="2 3" key="1">
    <citation type="submission" date="2022-05" db="EMBL/GenBank/DDBJ databases">
        <authorList>
            <consortium name="Genoscope - CEA"/>
            <person name="William W."/>
        </authorList>
    </citation>
    <scope>NUCLEOTIDE SEQUENCE [LARGE SCALE GENOMIC DNA]</scope>
</reference>
<keyword evidence="3" id="KW-1185">Reference proteome</keyword>
<feature type="region of interest" description="Disordered" evidence="1">
    <location>
        <begin position="103"/>
        <end position="140"/>
    </location>
</feature>
<evidence type="ECO:0000313" key="2">
    <source>
        <dbReference type="EMBL" id="CAH3150460.1"/>
    </source>
</evidence>
<dbReference type="EMBL" id="CALNXK010000089">
    <property type="protein sequence ID" value="CAH3150460.1"/>
    <property type="molecule type" value="Genomic_DNA"/>
</dbReference>
<feature type="compositionally biased region" description="Polar residues" evidence="1">
    <location>
        <begin position="110"/>
        <end position="121"/>
    </location>
</feature>
<evidence type="ECO:0000313" key="3">
    <source>
        <dbReference type="Proteomes" id="UP001159405"/>
    </source>
</evidence>
<gene>
    <name evidence="2" type="ORF">PLOB_00047592</name>
</gene>
<feature type="compositionally biased region" description="Basic and acidic residues" evidence="1">
    <location>
        <begin position="122"/>
        <end position="140"/>
    </location>
</feature>
<organism evidence="2 3">
    <name type="scientific">Porites lobata</name>
    <dbReference type="NCBI Taxonomy" id="104759"/>
    <lineage>
        <taxon>Eukaryota</taxon>
        <taxon>Metazoa</taxon>
        <taxon>Cnidaria</taxon>
        <taxon>Anthozoa</taxon>
        <taxon>Hexacorallia</taxon>
        <taxon>Scleractinia</taxon>
        <taxon>Fungiina</taxon>
        <taxon>Poritidae</taxon>
        <taxon>Porites</taxon>
    </lineage>
</organism>
<protein>
    <submittedName>
        <fullName evidence="2">Uncharacterized protein</fullName>
    </submittedName>
</protein>
<proteinExistence type="predicted"/>
<name>A0ABN8PXT0_9CNID</name>
<evidence type="ECO:0000256" key="1">
    <source>
        <dbReference type="SAM" id="MobiDB-lite"/>
    </source>
</evidence>
<sequence>MVGCYDEEEEPVYAFALGDRNEEKIEVTTPLDVMGTFFCKVSAGSNTARANFCVINGEGDPLLGKDTATSLGVLKIGIGSAAVSADPKTIGGILQQKYPNVYSGVERPRSTTPHLPQSEASSKADVEDSVQHDIKVGRKD</sequence>
<accession>A0ABN8PXT0</accession>
<dbReference type="Proteomes" id="UP001159405">
    <property type="component" value="Unassembled WGS sequence"/>
</dbReference>